<protein>
    <recommendedName>
        <fullName evidence="4">DUF2269 domain-containing protein</fullName>
    </recommendedName>
</protein>
<proteinExistence type="predicted"/>
<sequence length="170" mass="19131">MKPLGPRGISWLKSFHIFVSGVWVGAAICMMLISYFSRPAGGDELYATNAAVKLIDDFVVIPSAMASLLTGLIYSVFTQWGFFKYRWVTVKWVGTVFSVLFGTFFLGPWLNDATSISASERWLALDNPIYVHNITMNRSFGIMQVAILIFLVFISVIKPWRKNTTTVSEK</sequence>
<dbReference type="AlphaFoldDB" id="A0A6I3SRS0"/>
<evidence type="ECO:0000313" key="2">
    <source>
        <dbReference type="EMBL" id="MTV51062.1"/>
    </source>
</evidence>
<dbReference type="EMBL" id="WNKU01000069">
    <property type="protein sequence ID" value="MTV51062.1"/>
    <property type="molecule type" value="Genomic_DNA"/>
</dbReference>
<keyword evidence="1" id="KW-1133">Transmembrane helix</keyword>
<comment type="caution">
    <text evidence="2">The sequence shown here is derived from an EMBL/GenBank/DDBJ whole genome shotgun (WGS) entry which is preliminary data.</text>
</comment>
<keyword evidence="1" id="KW-0472">Membrane</keyword>
<keyword evidence="3" id="KW-1185">Reference proteome</keyword>
<dbReference type="OrthoDB" id="156858at2"/>
<evidence type="ECO:0008006" key="4">
    <source>
        <dbReference type="Google" id="ProtNLM"/>
    </source>
</evidence>
<keyword evidence="1" id="KW-0812">Transmembrane</keyword>
<feature type="transmembrane region" description="Helical" evidence="1">
    <location>
        <begin position="58"/>
        <end position="77"/>
    </location>
</feature>
<name>A0A6I3SRS0_HELMO</name>
<dbReference type="RefSeq" id="WP_155478141.1">
    <property type="nucleotide sequence ID" value="NZ_WNKU01000069.1"/>
</dbReference>
<dbReference type="Proteomes" id="UP000430670">
    <property type="component" value="Unassembled WGS sequence"/>
</dbReference>
<feature type="transmembrane region" description="Helical" evidence="1">
    <location>
        <begin position="89"/>
        <end position="110"/>
    </location>
</feature>
<gene>
    <name evidence="2" type="ORF">GJ688_19385</name>
</gene>
<accession>A0A6I3SRS0</accession>
<organism evidence="2 3">
    <name type="scientific">Heliobacterium mobile</name>
    <name type="common">Heliobacillus mobilis</name>
    <dbReference type="NCBI Taxonomy" id="28064"/>
    <lineage>
        <taxon>Bacteria</taxon>
        <taxon>Bacillati</taxon>
        <taxon>Bacillota</taxon>
        <taxon>Clostridia</taxon>
        <taxon>Eubacteriales</taxon>
        <taxon>Heliobacteriaceae</taxon>
        <taxon>Heliobacterium</taxon>
    </lineage>
</organism>
<evidence type="ECO:0000313" key="3">
    <source>
        <dbReference type="Proteomes" id="UP000430670"/>
    </source>
</evidence>
<feature type="transmembrane region" description="Helical" evidence="1">
    <location>
        <begin position="140"/>
        <end position="160"/>
    </location>
</feature>
<evidence type="ECO:0000256" key="1">
    <source>
        <dbReference type="SAM" id="Phobius"/>
    </source>
</evidence>
<reference evidence="2 3" key="1">
    <citation type="submission" date="2019-11" db="EMBL/GenBank/DDBJ databases">
        <title>Whole-genome sequence of a the green, strictly anaerobic photosynthetic bacterium Heliobacillus mobilis DSM 6151.</title>
        <authorList>
            <person name="Kyndt J.A."/>
            <person name="Meyer T.E."/>
        </authorList>
    </citation>
    <scope>NUCLEOTIDE SEQUENCE [LARGE SCALE GENOMIC DNA]</scope>
    <source>
        <strain evidence="2 3">DSM 6151</strain>
    </source>
</reference>
<feature type="transmembrane region" description="Helical" evidence="1">
    <location>
        <begin position="12"/>
        <end position="38"/>
    </location>
</feature>